<dbReference type="SMART" id="SM00822">
    <property type="entry name" value="PKS_KR"/>
    <property type="match status" value="1"/>
</dbReference>
<evidence type="ECO:0000256" key="2">
    <source>
        <dbReference type="ARBA" id="ARBA00023002"/>
    </source>
</evidence>
<proteinExistence type="inferred from homology"/>
<name>A0ABW4IT48_9ACTN</name>
<comment type="caution">
    <text evidence="4">The sequence shown here is derived from an EMBL/GenBank/DDBJ whole genome shotgun (WGS) entry which is preliminary data.</text>
</comment>
<evidence type="ECO:0000259" key="3">
    <source>
        <dbReference type="SMART" id="SM00822"/>
    </source>
</evidence>
<sequence>MGEDLAGRIALVTGGAHGVGRAVVDQLAERGAHVVINYLRAGAAAQQALRELADRGLSAELLRCSVARQDQVGRMFETVAARHGRLDILVNNAASGAFGMLGDLTDKDWTRALDTNLRGTLWCSQQGAALMPEGGAIVNLSSLGAGTAPPGYAAVGTSKAAVEALTRYLAVEYAPRGVRVNAASAGPLDGDAVRQYAPRASAWETMRAATPLGRFGTERELAGVVVFLASPAASWITGQVIVADGGLSLMAAPFAGAVAPAAVNGAVHEHA</sequence>
<dbReference type="Pfam" id="PF13561">
    <property type="entry name" value="adh_short_C2"/>
    <property type="match status" value="1"/>
</dbReference>
<keyword evidence="2" id="KW-0560">Oxidoreductase</keyword>
<accession>A0ABW4IT48</accession>
<dbReference type="PANTHER" id="PTHR42760:SF115">
    <property type="entry name" value="3-OXOACYL-[ACYL-CARRIER-PROTEIN] REDUCTASE FABG"/>
    <property type="match status" value="1"/>
</dbReference>
<dbReference type="Gene3D" id="3.40.50.720">
    <property type="entry name" value="NAD(P)-binding Rossmann-like Domain"/>
    <property type="match status" value="1"/>
</dbReference>
<keyword evidence="5" id="KW-1185">Reference proteome</keyword>
<dbReference type="Proteomes" id="UP001597261">
    <property type="component" value="Unassembled WGS sequence"/>
</dbReference>
<dbReference type="EMBL" id="JBHUDX010000030">
    <property type="protein sequence ID" value="MFD1659110.1"/>
    <property type="molecule type" value="Genomic_DNA"/>
</dbReference>
<dbReference type="InterPro" id="IPR036291">
    <property type="entry name" value="NAD(P)-bd_dom_sf"/>
</dbReference>
<evidence type="ECO:0000256" key="1">
    <source>
        <dbReference type="ARBA" id="ARBA00006484"/>
    </source>
</evidence>
<gene>
    <name evidence="4" type="ORF">ACFSL4_13035</name>
</gene>
<organism evidence="4 5">
    <name type="scientific">Streptomyces caeni</name>
    <dbReference type="NCBI Taxonomy" id="2307231"/>
    <lineage>
        <taxon>Bacteria</taxon>
        <taxon>Bacillati</taxon>
        <taxon>Actinomycetota</taxon>
        <taxon>Actinomycetes</taxon>
        <taxon>Kitasatosporales</taxon>
        <taxon>Streptomycetaceae</taxon>
        <taxon>Streptomyces</taxon>
    </lineage>
</organism>
<dbReference type="InterPro" id="IPR002347">
    <property type="entry name" value="SDR_fam"/>
</dbReference>
<dbReference type="PANTHER" id="PTHR42760">
    <property type="entry name" value="SHORT-CHAIN DEHYDROGENASES/REDUCTASES FAMILY MEMBER"/>
    <property type="match status" value="1"/>
</dbReference>
<comment type="similarity">
    <text evidence="1">Belongs to the short-chain dehydrogenases/reductases (SDR) family.</text>
</comment>
<dbReference type="InterPro" id="IPR057326">
    <property type="entry name" value="KR_dom"/>
</dbReference>
<feature type="domain" description="Ketoreductase" evidence="3">
    <location>
        <begin position="8"/>
        <end position="206"/>
    </location>
</feature>
<dbReference type="PRINTS" id="PR00081">
    <property type="entry name" value="GDHRDH"/>
</dbReference>
<dbReference type="SUPFAM" id="SSF51735">
    <property type="entry name" value="NAD(P)-binding Rossmann-fold domains"/>
    <property type="match status" value="1"/>
</dbReference>
<reference evidence="5" key="1">
    <citation type="journal article" date="2019" name="Int. J. Syst. Evol. Microbiol.">
        <title>The Global Catalogue of Microorganisms (GCM) 10K type strain sequencing project: providing services to taxonomists for standard genome sequencing and annotation.</title>
        <authorList>
            <consortium name="The Broad Institute Genomics Platform"/>
            <consortium name="The Broad Institute Genome Sequencing Center for Infectious Disease"/>
            <person name="Wu L."/>
            <person name="Ma J."/>
        </authorList>
    </citation>
    <scope>NUCLEOTIDE SEQUENCE [LARGE SCALE GENOMIC DNA]</scope>
    <source>
        <strain evidence="5">CGMCC 1.12470</strain>
    </source>
</reference>
<dbReference type="RefSeq" id="WP_381081876.1">
    <property type="nucleotide sequence ID" value="NZ_JBHUDX010000030.1"/>
</dbReference>
<dbReference type="PRINTS" id="PR00080">
    <property type="entry name" value="SDRFAMILY"/>
</dbReference>
<evidence type="ECO:0000313" key="4">
    <source>
        <dbReference type="EMBL" id="MFD1659110.1"/>
    </source>
</evidence>
<protein>
    <submittedName>
        <fullName evidence="4">SDR family oxidoreductase</fullName>
    </submittedName>
</protein>
<evidence type="ECO:0000313" key="5">
    <source>
        <dbReference type="Proteomes" id="UP001597261"/>
    </source>
</evidence>